<dbReference type="AlphaFoldDB" id="A0A143PGS0"/>
<dbReference type="Proteomes" id="UP000076079">
    <property type="component" value="Chromosome"/>
</dbReference>
<gene>
    <name evidence="5" type="ORF">LuPra_00790</name>
</gene>
<keyword evidence="2 3" id="KW-0802">TPR repeat</keyword>
<evidence type="ECO:0000313" key="6">
    <source>
        <dbReference type="Proteomes" id="UP000076079"/>
    </source>
</evidence>
<dbReference type="Gene3D" id="1.25.40.10">
    <property type="entry name" value="Tetratricopeptide repeat domain"/>
    <property type="match status" value="1"/>
</dbReference>
<proteinExistence type="predicted"/>
<evidence type="ECO:0000256" key="1">
    <source>
        <dbReference type="ARBA" id="ARBA00022737"/>
    </source>
</evidence>
<feature type="repeat" description="TPR" evidence="3">
    <location>
        <begin position="152"/>
        <end position="185"/>
    </location>
</feature>
<keyword evidence="4" id="KW-0732">Signal</keyword>
<dbReference type="KEGG" id="abac:LuPra_00790"/>
<name>A0A143PGS0_LUTPR</name>
<dbReference type="EMBL" id="CP015136">
    <property type="protein sequence ID" value="AMY07616.1"/>
    <property type="molecule type" value="Genomic_DNA"/>
</dbReference>
<dbReference type="STRING" id="1855912.LuPra_00790"/>
<sequence length="303" mass="33881" precursor="true">MRQLWVVVALALASGIAGATQVREPEARTLTGKPLYPPDPIPNREKLEGDLAIALSVTTTAQPEAMITIGRRHAYLWRYREAIDWFTRGIARYPADARMYRHRGHRYITTRQFDRARADLEKAASLIRGTADQVEPDGAPNRSGIPRSTLHFNICYHLGLTYYLQGDFAKALDAYRSCLAVSNNDDAVVATSDWLWMTLMRMGRKDEAARVLERITPKMDIMENASYHRRLLMYKGLETPEALLDPGGGDATTIATQGYGVGNYYLVTGDTARARKVFEQVTSGAGWNAFGYIAAEADLTRMK</sequence>
<reference evidence="6" key="2">
    <citation type="submission" date="2016-04" db="EMBL/GenBank/DDBJ databases">
        <title>First Complete Genome Sequence of a Subdivision 6 Acidobacterium.</title>
        <authorList>
            <person name="Huang S."/>
            <person name="Vieira S."/>
            <person name="Bunk B."/>
            <person name="Riedel T."/>
            <person name="Sproeer C."/>
            <person name="Overmann J."/>
        </authorList>
    </citation>
    <scope>NUCLEOTIDE SEQUENCE [LARGE SCALE GENOMIC DNA]</scope>
    <source>
        <strain evidence="6">DSM 100886 HEG_-6_39</strain>
    </source>
</reference>
<accession>A0A143PGS0</accession>
<evidence type="ECO:0000313" key="5">
    <source>
        <dbReference type="EMBL" id="AMY07616.1"/>
    </source>
</evidence>
<protein>
    <submittedName>
        <fullName evidence="5">Tol-pal system protein YbgF</fullName>
    </submittedName>
</protein>
<dbReference type="RefSeq" id="WP_110169547.1">
    <property type="nucleotide sequence ID" value="NZ_CP015136.1"/>
</dbReference>
<dbReference type="SUPFAM" id="SSF48452">
    <property type="entry name" value="TPR-like"/>
    <property type="match status" value="1"/>
</dbReference>
<evidence type="ECO:0000256" key="4">
    <source>
        <dbReference type="SAM" id="SignalP"/>
    </source>
</evidence>
<evidence type="ECO:0000256" key="3">
    <source>
        <dbReference type="PROSITE-ProRule" id="PRU00339"/>
    </source>
</evidence>
<dbReference type="Pfam" id="PF07719">
    <property type="entry name" value="TPR_2"/>
    <property type="match status" value="1"/>
</dbReference>
<dbReference type="InterPro" id="IPR013105">
    <property type="entry name" value="TPR_2"/>
</dbReference>
<dbReference type="InterPro" id="IPR019734">
    <property type="entry name" value="TPR_rpt"/>
</dbReference>
<keyword evidence="6" id="KW-1185">Reference proteome</keyword>
<dbReference type="SMART" id="SM00028">
    <property type="entry name" value="TPR"/>
    <property type="match status" value="3"/>
</dbReference>
<dbReference type="OrthoDB" id="113577at2"/>
<feature type="signal peptide" evidence="4">
    <location>
        <begin position="1"/>
        <end position="19"/>
    </location>
</feature>
<dbReference type="PROSITE" id="PS50005">
    <property type="entry name" value="TPR"/>
    <property type="match status" value="1"/>
</dbReference>
<keyword evidence="1" id="KW-0677">Repeat</keyword>
<evidence type="ECO:0000256" key="2">
    <source>
        <dbReference type="ARBA" id="ARBA00022803"/>
    </source>
</evidence>
<organism evidence="5 6">
    <name type="scientific">Luteitalea pratensis</name>
    <dbReference type="NCBI Taxonomy" id="1855912"/>
    <lineage>
        <taxon>Bacteria</taxon>
        <taxon>Pseudomonadati</taxon>
        <taxon>Acidobacteriota</taxon>
        <taxon>Vicinamibacteria</taxon>
        <taxon>Vicinamibacterales</taxon>
        <taxon>Vicinamibacteraceae</taxon>
        <taxon>Luteitalea</taxon>
    </lineage>
</organism>
<feature type="chain" id="PRO_5007511282" evidence="4">
    <location>
        <begin position="20"/>
        <end position="303"/>
    </location>
</feature>
<reference evidence="5 6" key="1">
    <citation type="journal article" date="2016" name="Genome Announc.">
        <title>First Complete Genome Sequence of a Subdivision 6 Acidobacterium Strain.</title>
        <authorList>
            <person name="Huang S."/>
            <person name="Vieira S."/>
            <person name="Bunk B."/>
            <person name="Riedel T."/>
            <person name="Sproer C."/>
            <person name="Overmann J."/>
        </authorList>
    </citation>
    <scope>NUCLEOTIDE SEQUENCE [LARGE SCALE GENOMIC DNA]</scope>
    <source>
        <strain evidence="6">DSM 100886 HEG_-6_39</strain>
    </source>
</reference>
<dbReference type="InterPro" id="IPR011990">
    <property type="entry name" value="TPR-like_helical_dom_sf"/>
</dbReference>